<evidence type="ECO:0000256" key="3">
    <source>
        <dbReference type="ARBA" id="ARBA00022692"/>
    </source>
</evidence>
<evidence type="ECO:0000256" key="6">
    <source>
        <dbReference type="ARBA" id="ARBA00023136"/>
    </source>
</evidence>
<evidence type="ECO:0000313" key="9">
    <source>
        <dbReference type="EMBL" id="OXA46115.1"/>
    </source>
</evidence>
<evidence type="ECO:0000256" key="5">
    <source>
        <dbReference type="ARBA" id="ARBA00023065"/>
    </source>
</evidence>
<dbReference type="Gene3D" id="1.10.287.70">
    <property type="match status" value="2"/>
</dbReference>
<protein>
    <submittedName>
        <fullName evidence="9">Potassium/sodium hyperpolarization-activated cyclic nucleotide-gated channel 4</fullName>
    </submittedName>
</protein>
<name>A0A226DKQ2_FOLCA</name>
<dbReference type="PROSITE" id="PS50042">
    <property type="entry name" value="CNMP_BINDING_3"/>
    <property type="match status" value="2"/>
</dbReference>
<feature type="domain" description="Cyclic nucleotide-binding" evidence="8">
    <location>
        <begin position="423"/>
        <end position="481"/>
    </location>
</feature>
<keyword evidence="10" id="KW-1185">Reference proteome</keyword>
<comment type="caution">
    <text evidence="9">The sequence shown here is derived from an EMBL/GenBank/DDBJ whole genome shotgun (WGS) entry which is preliminary data.</text>
</comment>
<dbReference type="GO" id="GO:0005249">
    <property type="term" value="F:voltage-gated potassium channel activity"/>
    <property type="evidence" value="ECO:0007669"/>
    <property type="project" value="TreeGrafter"/>
</dbReference>
<dbReference type="GO" id="GO:0035725">
    <property type="term" value="P:sodium ion transmembrane transport"/>
    <property type="evidence" value="ECO:0007669"/>
    <property type="project" value="TreeGrafter"/>
</dbReference>
<proteinExistence type="predicted"/>
<feature type="domain" description="Cyclic nucleotide-binding" evidence="8">
    <location>
        <begin position="763"/>
        <end position="838"/>
    </location>
</feature>
<evidence type="ECO:0000256" key="2">
    <source>
        <dbReference type="ARBA" id="ARBA00022448"/>
    </source>
</evidence>
<evidence type="ECO:0000256" key="1">
    <source>
        <dbReference type="ARBA" id="ARBA00004141"/>
    </source>
</evidence>
<dbReference type="AlphaFoldDB" id="A0A226DKQ2"/>
<dbReference type="GO" id="GO:0003254">
    <property type="term" value="P:regulation of membrane depolarization"/>
    <property type="evidence" value="ECO:0007669"/>
    <property type="project" value="TreeGrafter"/>
</dbReference>
<dbReference type="PANTHER" id="PTHR45689">
    <property type="entry name" value="I[[H]] CHANNEL, ISOFORM E"/>
    <property type="match status" value="1"/>
</dbReference>
<feature type="transmembrane region" description="Helical" evidence="7">
    <location>
        <begin position="72"/>
        <end position="91"/>
    </location>
</feature>
<dbReference type="OrthoDB" id="2021138at2759"/>
<evidence type="ECO:0000256" key="4">
    <source>
        <dbReference type="ARBA" id="ARBA00022989"/>
    </source>
</evidence>
<keyword evidence="6 7" id="KW-0472">Membrane</keyword>
<feature type="transmembrane region" description="Helical" evidence="7">
    <location>
        <begin position="640"/>
        <end position="668"/>
    </location>
</feature>
<dbReference type="InterPro" id="IPR014710">
    <property type="entry name" value="RmlC-like_jellyroll"/>
</dbReference>
<feature type="transmembrane region" description="Helical" evidence="7">
    <location>
        <begin position="221"/>
        <end position="241"/>
    </location>
</feature>
<evidence type="ECO:0000313" key="10">
    <source>
        <dbReference type="Proteomes" id="UP000198287"/>
    </source>
</evidence>
<dbReference type="CDD" id="cd00038">
    <property type="entry name" value="CAP_ED"/>
    <property type="match status" value="2"/>
</dbReference>
<feature type="transmembrane region" description="Helical" evidence="7">
    <location>
        <begin position="561"/>
        <end position="582"/>
    </location>
</feature>
<evidence type="ECO:0000256" key="7">
    <source>
        <dbReference type="SAM" id="Phobius"/>
    </source>
</evidence>
<dbReference type="PANTHER" id="PTHR45689:SF5">
    <property type="entry name" value="I[[H]] CHANNEL, ISOFORM E"/>
    <property type="match status" value="1"/>
</dbReference>
<reference evidence="9 10" key="1">
    <citation type="submission" date="2015-12" db="EMBL/GenBank/DDBJ databases">
        <title>The genome of Folsomia candida.</title>
        <authorList>
            <person name="Faddeeva A."/>
            <person name="Derks M.F."/>
            <person name="Anvar Y."/>
            <person name="Smit S."/>
            <person name="Van Straalen N."/>
            <person name="Roelofs D."/>
        </authorList>
    </citation>
    <scope>NUCLEOTIDE SEQUENCE [LARGE SCALE GENOMIC DNA]</scope>
    <source>
        <strain evidence="9 10">VU population</strain>
        <tissue evidence="9">Whole body</tissue>
    </source>
</reference>
<keyword evidence="5" id="KW-0406">Ion transport</keyword>
<dbReference type="Proteomes" id="UP000198287">
    <property type="component" value="Unassembled WGS sequence"/>
</dbReference>
<evidence type="ECO:0000259" key="8">
    <source>
        <dbReference type="PROSITE" id="PS50042"/>
    </source>
</evidence>
<dbReference type="InterPro" id="IPR051413">
    <property type="entry name" value="K/Na_HCN_channel"/>
</dbReference>
<dbReference type="InterPro" id="IPR005821">
    <property type="entry name" value="Ion_trans_dom"/>
</dbReference>
<keyword evidence="3 7" id="KW-0812">Transmembrane</keyword>
<dbReference type="SMART" id="SM00100">
    <property type="entry name" value="cNMP"/>
    <property type="match status" value="2"/>
</dbReference>
<gene>
    <name evidence="9" type="ORF">Fcan01_19268</name>
</gene>
<dbReference type="SUPFAM" id="SSF51206">
    <property type="entry name" value="cAMP-binding domain-like"/>
    <property type="match status" value="2"/>
</dbReference>
<sequence length="858" mass="100582">MSLETILSDMERSARSSWFQKLRRNLRNLFLISINPRINGAAVRYGQAVFKERQRQMEKYPRTIHPYSCFRWYWDILLTIVLLFSLIEKPIQIAFYDIEEEGYFWVTVISTVTSALSFLDIAFNFCTGVPDVMSDTIILERSIIFSKYLRSWFFVDFFSSIPFDTIYYILTSIEHVHPEHNLFFKFIRLLGLLKFFRLIRVVQCLKRIEQAFHISELRIRLINLLVTIITIIHWMSCFHWLSADLFNPPENRKAMSWITKTKLWDKPVWLCYINSVLRTVSNMVTSGYGGGETPTEPEDIVMTLISMALGCTCFGLYIGTMGSIMQRVNASGKKFDEMILEVNEYMKFRNIPPRLQKRMLRYYEQRYRKHYFDENQILENVSDVLRNDLLMHNCKHLIENAPLFRDLPDSFLKMIVQKLTFQEGQVNILSGDGHLISTLDGGDYFGEGSLILDNQKTNANVTAKDYCDIYRLDREDFMEVFVKHPETLAKIKILAQSRRAETDMKTNVSKSLVFSDLPNHETYFNVLRILSILKILRIFRVSLGVRRIQCAFEITEIYTRLLNYILTVLIVAHWLTCLQWLAADFYNPPGHRKPLSWITKSNMWDQPVWFCYINCALRAHSNMLGNGYGIGECPVEPEDIIVFIFCSLIGFSFYGTYISILGSVVEALDSPEKTWMEMMTETKGYMRFAAIRPKLRGRMKLYYEQRYRRKFFHEGDILQSVNDVLRNEVLMFNCRHLLENAPIFREVPTAFLKRIVQKLRFEGRSMYFINEGKVLATTANGEFISLMEAGDHFGEASIVNDNQKTNANIRAKDFCDIYRLDREDFKELFCNHPEILERIKSIARMRKGERGGGNLKMD</sequence>
<dbReference type="SUPFAM" id="SSF81324">
    <property type="entry name" value="Voltage-gated potassium channels"/>
    <property type="match status" value="2"/>
</dbReference>
<dbReference type="InterPro" id="IPR018490">
    <property type="entry name" value="cNMP-bd_dom_sf"/>
</dbReference>
<comment type="subcellular location">
    <subcellularLocation>
        <location evidence="1">Membrane</location>
        <topology evidence="1">Multi-pass membrane protein</topology>
    </subcellularLocation>
</comment>
<dbReference type="Gene3D" id="2.60.120.10">
    <property type="entry name" value="Jelly Rolls"/>
    <property type="match status" value="2"/>
</dbReference>
<dbReference type="Gene3D" id="1.10.287.630">
    <property type="entry name" value="Helix hairpin bin"/>
    <property type="match status" value="2"/>
</dbReference>
<organism evidence="9 10">
    <name type="scientific">Folsomia candida</name>
    <name type="common">Springtail</name>
    <dbReference type="NCBI Taxonomy" id="158441"/>
    <lineage>
        <taxon>Eukaryota</taxon>
        <taxon>Metazoa</taxon>
        <taxon>Ecdysozoa</taxon>
        <taxon>Arthropoda</taxon>
        <taxon>Hexapoda</taxon>
        <taxon>Collembola</taxon>
        <taxon>Entomobryomorpha</taxon>
        <taxon>Isotomoidea</taxon>
        <taxon>Isotomidae</taxon>
        <taxon>Proisotominae</taxon>
        <taxon>Folsomia</taxon>
    </lineage>
</organism>
<keyword evidence="4 7" id="KW-1133">Transmembrane helix</keyword>
<dbReference type="InterPro" id="IPR000595">
    <property type="entry name" value="cNMP-bd_dom"/>
</dbReference>
<feature type="transmembrane region" description="Helical" evidence="7">
    <location>
        <begin position="103"/>
        <end position="127"/>
    </location>
</feature>
<dbReference type="EMBL" id="LNIX01000016">
    <property type="protein sequence ID" value="OXA46115.1"/>
    <property type="molecule type" value="Genomic_DNA"/>
</dbReference>
<dbReference type="Pfam" id="PF00520">
    <property type="entry name" value="Ion_trans"/>
    <property type="match status" value="2"/>
</dbReference>
<feature type="transmembrane region" description="Helical" evidence="7">
    <location>
        <begin position="300"/>
        <end position="319"/>
    </location>
</feature>
<dbReference type="GO" id="GO:0098855">
    <property type="term" value="C:HCN channel complex"/>
    <property type="evidence" value="ECO:0007669"/>
    <property type="project" value="TreeGrafter"/>
</dbReference>
<accession>A0A226DKQ2</accession>
<keyword evidence="2" id="KW-0813">Transport</keyword>
<dbReference type="Pfam" id="PF00027">
    <property type="entry name" value="cNMP_binding"/>
    <property type="match status" value="2"/>
</dbReference>